<evidence type="ECO:0000256" key="1">
    <source>
        <dbReference type="SAM" id="Phobius"/>
    </source>
</evidence>
<dbReference type="RefSeq" id="WP_013165624.1">
    <property type="nucleotide sequence ID" value="NC_014217.1"/>
</dbReference>
<dbReference type="InterPro" id="IPR046740">
    <property type="entry name" value="DUF6790"/>
</dbReference>
<dbReference type="OrthoDB" id="281633at2"/>
<reference evidence="2 3" key="1">
    <citation type="journal article" date="2012" name="Stand. Genomic Sci.">
        <title>Complete genome sequence of the facultatively chemolithoautotrophic and methylotrophic alpha Proteobacterium Starkeya novella type strain (ATCC 8093(T)).</title>
        <authorList>
            <person name="Kappler U."/>
            <person name="Davenport K."/>
            <person name="Beatson S."/>
            <person name="Lucas S."/>
            <person name="Lapidus A."/>
            <person name="Copeland A."/>
            <person name="Berry K.W."/>
            <person name="Glavina Del Rio T."/>
            <person name="Hammon N."/>
            <person name="Dalin E."/>
            <person name="Tice H."/>
            <person name="Pitluck S."/>
            <person name="Richardson P."/>
            <person name="Bruce D."/>
            <person name="Goodwin L.A."/>
            <person name="Han C."/>
            <person name="Tapia R."/>
            <person name="Detter J.C."/>
            <person name="Chang Y.J."/>
            <person name="Jeffries C.D."/>
            <person name="Land M."/>
            <person name="Hauser L."/>
            <person name="Kyrpides N.C."/>
            <person name="Goker M."/>
            <person name="Ivanova N."/>
            <person name="Klenk H.P."/>
            <person name="Woyke T."/>
        </authorList>
    </citation>
    <scope>NUCLEOTIDE SEQUENCE [LARGE SCALE GENOMIC DNA]</scope>
    <source>
        <strain evidence="3">ATCC 8093 / DSM 506 / JCM 20403 / CCM 1077 / IAM 12100 / NBRC 12443 / NCIMB 10456</strain>
    </source>
</reference>
<keyword evidence="1" id="KW-0812">Transmembrane</keyword>
<dbReference type="HOGENOM" id="CLU_119491_1_0_5"/>
<feature type="transmembrane region" description="Helical" evidence="1">
    <location>
        <begin position="133"/>
        <end position="156"/>
    </location>
</feature>
<evidence type="ECO:0008006" key="4">
    <source>
        <dbReference type="Google" id="ProtNLM"/>
    </source>
</evidence>
<feature type="transmembrane region" description="Helical" evidence="1">
    <location>
        <begin position="6"/>
        <end position="28"/>
    </location>
</feature>
<dbReference type="Pfam" id="PF20589">
    <property type="entry name" value="DUF6790"/>
    <property type="match status" value="1"/>
</dbReference>
<dbReference type="EMBL" id="CP002026">
    <property type="protein sequence ID" value="ADH88119.1"/>
    <property type="molecule type" value="Genomic_DNA"/>
</dbReference>
<dbReference type="AlphaFoldDB" id="D7A5J5"/>
<dbReference type="Proteomes" id="UP000006633">
    <property type="component" value="Chromosome"/>
</dbReference>
<dbReference type="KEGG" id="sno:Snov_0791"/>
<feature type="transmembrane region" description="Helical" evidence="1">
    <location>
        <begin position="102"/>
        <end position="121"/>
    </location>
</feature>
<evidence type="ECO:0000313" key="3">
    <source>
        <dbReference type="Proteomes" id="UP000006633"/>
    </source>
</evidence>
<dbReference type="eggNOG" id="ENOG50335JP">
    <property type="taxonomic scope" value="Bacteria"/>
</dbReference>
<feature type="transmembrane region" description="Helical" evidence="1">
    <location>
        <begin position="40"/>
        <end position="59"/>
    </location>
</feature>
<keyword evidence="3" id="KW-1185">Reference proteome</keyword>
<proteinExistence type="predicted"/>
<protein>
    <recommendedName>
        <fullName evidence="4">DUF4345 domain-containing protein</fullName>
    </recommendedName>
</protein>
<dbReference type="STRING" id="639283.Snov_0791"/>
<keyword evidence="1" id="KW-1133">Transmembrane helix</keyword>
<name>D7A5J5_ANCN5</name>
<keyword evidence="1" id="KW-0472">Membrane</keyword>
<sequence>MAELTRVVLTNLPAVFFGISAVAAVAVRSEGSLAERLLRWLLLLPVGAASLLAGIYHLFFPQIAAESIGWQVSPFQFEIGIANLALGVVAVAAFWRSRSFQAAIAWCAALFCAGLAVGHVRDAVVAHDFAPNNFGLLLPVMAIQAVLLPVLVWIVNRRGGVRRMLRAL</sequence>
<evidence type="ECO:0000313" key="2">
    <source>
        <dbReference type="EMBL" id="ADH88119.1"/>
    </source>
</evidence>
<organism evidence="2 3">
    <name type="scientific">Ancylobacter novellus (strain ATCC 8093 / DSM 506 / JCM 20403 / CCM 1077 / IAM 12100 / NBRC 12443 / NCIMB 10456)</name>
    <name type="common">Starkeya novella</name>
    <dbReference type="NCBI Taxonomy" id="639283"/>
    <lineage>
        <taxon>Bacteria</taxon>
        <taxon>Pseudomonadati</taxon>
        <taxon>Pseudomonadota</taxon>
        <taxon>Alphaproteobacteria</taxon>
        <taxon>Hyphomicrobiales</taxon>
        <taxon>Xanthobacteraceae</taxon>
        <taxon>Ancylobacter</taxon>
    </lineage>
</organism>
<accession>D7A5J5</accession>
<gene>
    <name evidence="2" type="ordered locus">Snov_0791</name>
</gene>
<feature type="transmembrane region" description="Helical" evidence="1">
    <location>
        <begin position="79"/>
        <end position="95"/>
    </location>
</feature>